<keyword evidence="2" id="KW-1185">Reference proteome</keyword>
<dbReference type="PATRIC" id="fig|178306.9.peg.2128"/>
<sequence>MAMRLSRRVISLGDSFVDAVFSSRRFTSASIPCATSFFIATLRRAASSSRDFASQATFRRRMRFGNFAAFSRKASRGMSRSRARFPLAASRSNRFSSAVSTSISASLYIRLIEFLTPLLYPYVEEIIEALEEARRLRREKADWNFINSLPPKLKAALFYYIETGDIYVASRIAGLSVDEFNELRIKARVPSVT</sequence>
<dbReference type="AlphaFoldDB" id="Q8ZUC3"/>
<dbReference type="PANTHER" id="PTHR37559:SF1">
    <property type="entry name" value="PAREP6 PART 2, AUTHENTIC FRAMESHIFT"/>
    <property type="match status" value="1"/>
</dbReference>
<dbReference type="eggNOG" id="arCOG03755">
    <property type="taxonomic scope" value="Archaea"/>
</dbReference>
<dbReference type="STRING" id="178306.PAE2853"/>
<dbReference type="EnsemblBacteria" id="AAL64484">
    <property type="protein sequence ID" value="AAL64484"/>
    <property type="gene ID" value="PAE2853"/>
</dbReference>
<organism evidence="1 2">
    <name type="scientific">Pyrobaculum aerophilum (strain ATCC 51768 / DSM 7523 / JCM 9630 / CIP 104966 / NBRC 100827 / IM2)</name>
    <dbReference type="NCBI Taxonomy" id="178306"/>
    <lineage>
        <taxon>Archaea</taxon>
        <taxon>Thermoproteota</taxon>
        <taxon>Thermoprotei</taxon>
        <taxon>Thermoproteales</taxon>
        <taxon>Thermoproteaceae</taxon>
        <taxon>Pyrobaculum</taxon>
    </lineage>
</organism>
<evidence type="ECO:0000313" key="2">
    <source>
        <dbReference type="Proteomes" id="UP000002439"/>
    </source>
</evidence>
<dbReference type="PANTHER" id="PTHR37559">
    <property type="entry name" value="PAREP6 PART 2, AUTHENTIC FRAMESHIFT"/>
    <property type="match status" value="1"/>
</dbReference>
<gene>
    <name evidence="1" type="ordered locus">PAE2853</name>
</gene>
<dbReference type="HOGENOM" id="CLU_1406027_0_0_2"/>
<reference evidence="1 2" key="1">
    <citation type="journal article" date="2002" name="Proc. Natl. Acad. Sci. U.S.A.">
        <title>Genome sequence of the hyperthermophilic crenarchaeon Pyrobaculum aerophilum.</title>
        <authorList>
            <person name="Fitz-Gibbon S.T."/>
            <person name="Ladner H."/>
            <person name="Kim U.J."/>
            <person name="Stetter K.O."/>
            <person name="Simon M.I."/>
            <person name="Miller J.H."/>
        </authorList>
    </citation>
    <scope>NUCLEOTIDE SEQUENCE [LARGE SCALE GENOMIC DNA]</scope>
    <source>
        <strain evidence="2">ATCC 51768 / DSM 7523 / JCM 9630 / CIP 104966 / NBRC 100827 / IM2</strain>
    </source>
</reference>
<dbReference type="EMBL" id="AE009441">
    <property type="protein sequence ID" value="AAL64484.1"/>
    <property type="molecule type" value="Genomic_DNA"/>
</dbReference>
<proteinExistence type="predicted"/>
<evidence type="ECO:0000313" key="1">
    <source>
        <dbReference type="EMBL" id="AAL64484.1"/>
    </source>
</evidence>
<dbReference type="InParanoid" id="Q8ZUC3"/>
<protein>
    <submittedName>
        <fullName evidence="1">PaREP6</fullName>
    </submittedName>
</protein>
<dbReference type="KEGG" id="pai:PAE2853"/>
<dbReference type="Proteomes" id="UP000002439">
    <property type="component" value="Chromosome"/>
</dbReference>
<name>Q8ZUC3_PYRAE</name>
<accession>Q8ZUC3</accession>